<dbReference type="Proteomes" id="UP001303473">
    <property type="component" value="Unassembled WGS sequence"/>
</dbReference>
<proteinExistence type="predicted"/>
<accession>A0AAN6S9C6</accession>
<comment type="caution">
    <text evidence="1">The sequence shown here is derived from an EMBL/GenBank/DDBJ whole genome shotgun (WGS) entry which is preliminary data.</text>
</comment>
<reference evidence="2" key="1">
    <citation type="journal article" date="2023" name="Mol. Phylogenet. Evol.">
        <title>Genome-scale phylogeny and comparative genomics of the fungal order Sordariales.</title>
        <authorList>
            <person name="Hensen N."/>
            <person name="Bonometti L."/>
            <person name="Westerberg I."/>
            <person name="Brannstrom I.O."/>
            <person name="Guillou S."/>
            <person name="Cros-Aarteil S."/>
            <person name="Calhoun S."/>
            <person name="Haridas S."/>
            <person name="Kuo A."/>
            <person name="Mondo S."/>
            <person name="Pangilinan J."/>
            <person name="Riley R."/>
            <person name="LaButti K."/>
            <person name="Andreopoulos B."/>
            <person name="Lipzen A."/>
            <person name="Chen C."/>
            <person name="Yan M."/>
            <person name="Daum C."/>
            <person name="Ng V."/>
            <person name="Clum A."/>
            <person name="Steindorff A."/>
            <person name="Ohm R.A."/>
            <person name="Martin F."/>
            <person name="Silar P."/>
            <person name="Natvig D.O."/>
            <person name="Lalanne C."/>
            <person name="Gautier V."/>
            <person name="Ament-Velasquez S.L."/>
            <person name="Kruys A."/>
            <person name="Hutchinson M.I."/>
            <person name="Powell A.J."/>
            <person name="Barry K."/>
            <person name="Miller A.N."/>
            <person name="Grigoriev I.V."/>
            <person name="Debuchy R."/>
            <person name="Gladieux P."/>
            <person name="Hiltunen Thoren M."/>
            <person name="Johannesson H."/>
        </authorList>
    </citation>
    <scope>NUCLEOTIDE SEQUENCE [LARGE SCALE GENOMIC DNA]</scope>
    <source>
        <strain evidence="2">CBS 340.73</strain>
    </source>
</reference>
<organism evidence="1 2">
    <name type="scientific">Diplogelasinospora grovesii</name>
    <dbReference type="NCBI Taxonomy" id="303347"/>
    <lineage>
        <taxon>Eukaryota</taxon>
        <taxon>Fungi</taxon>
        <taxon>Dikarya</taxon>
        <taxon>Ascomycota</taxon>
        <taxon>Pezizomycotina</taxon>
        <taxon>Sordariomycetes</taxon>
        <taxon>Sordariomycetidae</taxon>
        <taxon>Sordariales</taxon>
        <taxon>Diplogelasinosporaceae</taxon>
        <taxon>Diplogelasinospora</taxon>
    </lineage>
</organism>
<protein>
    <submittedName>
        <fullName evidence="1">Uncharacterized protein</fullName>
    </submittedName>
</protein>
<dbReference type="EMBL" id="MU853755">
    <property type="protein sequence ID" value="KAK3945260.1"/>
    <property type="molecule type" value="Genomic_DNA"/>
</dbReference>
<keyword evidence="2" id="KW-1185">Reference proteome</keyword>
<evidence type="ECO:0000313" key="2">
    <source>
        <dbReference type="Proteomes" id="UP001303473"/>
    </source>
</evidence>
<name>A0AAN6S9C6_9PEZI</name>
<sequence>MPRQKDEEAEQEYQNQQHHQMLLNTNKTLAVAATPYKPIPETRQFKWLISSQHVAEGYQDTSLGLQSPWFVTLRCLMLDLSDLQSEMSLQTWRDHLVPCPKDGEFARARSGCSPRNMKWGRRIVIEHR</sequence>
<evidence type="ECO:0000313" key="1">
    <source>
        <dbReference type="EMBL" id="KAK3945260.1"/>
    </source>
</evidence>
<gene>
    <name evidence="1" type="ORF">QBC46DRAFT_433462</name>
</gene>
<dbReference type="AlphaFoldDB" id="A0AAN6S9C6"/>